<dbReference type="Pfam" id="PF13302">
    <property type="entry name" value="Acetyltransf_3"/>
    <property type="match status" value="1"/>
</dbReference>
<dbReference type="GO" id="GO:0005737">
    <property type="term" value="C:cytoplasm"/>
    <property type="evidence" value="ECO:0007669"/>
    <property type="project" value="TreeGrafter"/>
</dbReference>
<comment type="caution">
    <text evidence="5">The sequence shown here is derived from an EMBL/GenBank/DDBJ whole genome shotgun (WGS) entry which is preliminary data.</text>
</comment>
<dbReference type="AlphaFoldDB" id="A0A7X2H4F7"/>
<evidence type="ECO:0000259" key="4">
    <source>
        <dbReference type="PROSITE" id="PS51186"/>
    </source>
</evidence>
<dbReference type="PANTHER" id="PTHR43792:SF8">
    <property type="entry name" value="[RIBOSOMAL PROTEIN US5]-ALANINE N-ACETYLTRANSFERASE"/>
    <property type="match status" value="1"/>
</dbReference>
<dbReference type="InterPro" id="IPR000182">
    <property type="entry name" value="GNAT_dom"/>
</dbReference>
<evidence type="ECO:0000256" key="3">
    <source>
        <dbReference type="ARBA" id="ARBA00038502"/>
    </source>
</evidence>
<evidence type="ECO:0000256" key="1">
    <source>
        <dbReference type="ARBA" id="ARBA00022679"/>
    </source>
</evidence>
<dbReference type="PROSITE" id="PS51186">
    <property type="entry name" value="GNAT"/>
    <property type="match status" value="1"/>
</dbReference>
<evidence type="ECO:0000256" key="2">
    <source>
        <dbReference type="ARBA" id="ARBA00023315"/>
    </source>
</evidence>
<feature type="domain" description="N-acetyltransferase" evidence="4">
    <location>
        <begin position="27"/>
        <end position="180"/>
    </location>
</feature>
<dbReference type="InterPro" id="IPR016181">
    <property type="entry name" value="Acyl_CoA_acyltransferase"/>
</dbReference>
<protein>
    <submittedName>
        <fullName evidence="5">GNAT family N-acetyltransferase</fullName>
    </submittedName>
</protein>
<accession>A0A7X2H4F7</accession>
<dbReference type="RefSeq" id="WP_154118362.1">
    <property type="nucleotide sequence ID" value="NZ_WJXB01000003.1"/>
</dbReference>
<dbReference type="Gene3D" id="3.40.630.30">
    <property type="match status" value="1"/>
</dbReference>
<name>A0A7X2H4F7_9BACL</name>
<dbReference type="PANTHER" id="PTHR43792">
    <property type="entry name" value="GNAT FAMILY, PUTATIVE (AFU_ORTHOLOGUE AFUA_3G00765)-RELATED-RELATED"/>
    <property type="match status" value="1"/>
</dbReference>
<proteinExistence type="inferred from homology"/>
<evidence type="ECO:0000313" key="5">
    <source>
        <dbReference type="EMBL" id="MRN53321.1"/>
    </source>
</evidence>
<dbReference type="SUPFAM" id="SSF55729">
    <property type="entry name" value="Acyl-CoA N-acyltransferases (Nat)"/>
    <property type="match status" value="1"/>
</dbReference>
<gene>
    <name evidence="5" type="ORF">GJB61_09990</name>
</gene>
<keyword evidence="6" id="KW-1185">Reference proteome</keyword>
<dbReference type="EMBL" id="WJXB01000003">
    <property type="protein sequence ID" value="MRN53321.1"/>
    <property type="molecule type" value="Genomic_DNA"/>
</dbReference>
<dbReference type="InterPro" id="IPR051531">
    <property type="entry name" value="N-acetyltransferase"/>
</dbReference>
<sequence length="183" mass="20795">MNNELGTRIYLRFFVAGDAQERVDVQIRNRAVFEKVSIDRDESYYTLEGQVELITRWAQEIEAHQRYAFGIFLHETGQLIGDISLVEIMPDTTKQWILGYALDQAHQGHGYMSEAIPLVLNYAFQEAGIKRIEAGAVPENAASIRVLKKAGFQTVEGSNPHRVKINGNWEEHLLFYIEAGKGQ</sequence>
<organism evidence="5 6">
    <name type="scientific">Paenibacillus monticola</name>
    <dbReference type="NCBI Taxonomy" id="2666075"/>
    <lineage>
        <taxon>Bacteria</taxon>
        <taxon>Bacillati</taxon>
        <taxon>Bacillota</taxon>
        <taxon>Bacilli</taxon>
        <taxon>Bacillales</taxon>
        <taxon>Paenibacillaceae</taxon>
        <taxon>Paenibacillus</taxon>
    </lineage>
</organism>
<dbReference type="GO" id="GO:0008999">
    <property type="term" value="F:protein-N-terminal-alanine acetyltransferase activity"/>
    <property type="evidence" value="ECO:0007669"/>
    <property type="project" value="TreeGrafter"/>
</dbReference>
<keyword evidence="2" id="KW-0012">Acyltransferase</keyword>
<reference evidence="5 6" key="1">
    <citation type="submission" date="2019-11" db="EMBL/GenBank/DDBJ databases">
        <title>Paenibacillus monticola sp. nov., a novel PGPR strain isolated from mountain sample in China.</title>
        <authorList>
            <person name="Zhao Q."/>
            <person name="Li H.-P."/>
            <person name="Zhang J.-L."/>
        </authorList>
    </citation>
    <scope>NUCLEOTIDE SEQUENCE [LARGE SCALE GENOMIC DNA]</scope>
    <source>
        <strain evidence="5 6">LC-T2</strain>
    </source>
</reference>
<evidence type="ECO:0000313" key="6">
    <source>
        <dbReference type="Proteomes" id="UP000463051"/>
    </source>
</evidence>
<keyword evidence="1 5" id="KW-0808">Transferase</keyword>
<dbReference type="Proteomes" id="UP000463051">
    <property type="component" value="Unassembled WGS sequence"/>
</dbReference>
<comment type="similarity">
    <text evidence="3">Belongs to the acetyltransferase family. RimJ subfamily.</text>
</comment>